<dbReference type="Proteomes" id="UP000283509">
    <property type="component" value="Unassembled WGS sequence"/>
</dbReference>
<dbReference type="GO" id="GO:0007156">
    <property type="term" value="P:homophilic cell adhesion via plasma membrane adhesion molecules"/>
    <property type="evidence" value="ECO:0007669"/>
    <property type="project" value="TreeGrafter"/>
</dbReference>
<feature type="region of interest" description="Disordered" evidence="4">
    <location>
        <begin position="20"/>
        <end position="55"/>
    </location>
</feature>
<evidence type="ECO:0000259" key="6">
    <source>
        <dbReference type="PROSITE" id="PS50900"/>
    </source>
</evidence>
<dbReference type="EMBL" id="QCYY01003554">
    <property type="protein sequence ID" value="ROT62762.1"/>
    <property type="molecule type" value="Genomic_DNA"/>
</dbReference>
<keyword evidence="3" id="KW-0393">Immunoglobulin domain</keyword>
<dbReference type="InterPro" id="IPR010909">
    <property type="entry name" value="PLAC"/>
</dbReference>
<dbReference type="Pfam" id="PF07679">
    <property type="entry name" value="I-set"/>
    <property type="match status" value="2"/>
</dbReference>
<gene>
    <name evidence="7" type="ORF">C7M84_019371</name>
</gene>
<dbReference type="InterPro" id="IPR003598">
    <property type="entry name" value="Ig_sub2"/>
</dbReference>
<protein>
    <submittedName>
        <fullName evidence="7">Putative papilin isoform X9</fullName>
    </submittedName>
</protein>
<feature type="domain" description="Ig-like" evidence="5">
    <location>
        <begin position="207"/>
        <end position="304"/>
    </location>
</feature>
<organism evidence="7 8">
    <name type="scientific">Penaeus vannamei</name>
    <name type="common">Whiteleg shrimp</name>
    <name type="synonym">Litopenaeus vannamei</name>
    <dbReference type="NCBI Taxonomy" id="6689"/>
    <lineage>
        <taxon>Eukaryota</taxon>
        <taxon>Metazoa</taxon>
        <taxon>Ecdysozoa</taxon>
        <taxon>Arthropoda</taxon>
        <taxon>Crustacea</taxon>
        <taxon>Multicrustacea</taxon>
        <taxon>Malacostraca</taxon>
        <taxon>Eumalacostraca</taxon>
        <taxon>Eucarida</taxon>
        <taxon>Decapoda</taxon>
        <taxon>Dendrobranchiata</taxon>
        <taxon>Penaeoidea</taxon>
        <taxon>Penaeidae</taxon>
        <taxon>Penaeus</taxon>
    </lineage>
</organism>
<dbReference type="PROSITE" id="PS50900">
    <property type="entry name" value="PLAC"/>
    <property type="match status" value="1"/>
</dbReference>
<dbReference type="PROSITE" id="PS50835">
    <property type="entry name" value="IG_LIKE"/>
    <property type="match status" value="3"/>
</dbReference>
<reference evidence="7 8" key="1">
    <citation type="submission" date="2018-04" db="EMBL/GenBank/DDBJ databases">
        <authorList>
            <person name="Zhang X."/>
            <person name="Yuan J."/>
            <person name="Li F."/>
            <person name="Xiang J."/>
        </authorList>
    </citation>
    <scope>NUCLEOTIDE SEQUENCE [LARGE SCALE GENOMIC DNA]</scope>
    <source>
        <tissue evidence="7">Muscle</tissue>
    </source>
</reference>
<dbReference type="SMART" id="SM00408">
    <property type="entry name" value="IGc2"/>
    <property type="match status" value="3"/>
</dbReference>
<dbReference type="InterPro" id="IPR007110">
    <property type="entry name" value="Ig-like_dom"/>
</dbReference>
<dbReference type="FunFam" id="2.60.40.10:FF:000032">
    <property type="entry name" value="palladin isoform X1"/>
    <property type="match status" value="1"/>
</dbReference>
<reference evidence="7 8" key="2">
    <citation type="submission" date="2019-01" db="EMBL/GenBank/DDBJ databases">
        <title>The decoding of complex shrimp genome reveals the adaptation for benthos swimmer, frequently molting mechanism and breeding impact on genome.</title>
        <authorList>
            <person name="Sun Y."/>
            <person name="Gao Y."/>
            <person name="Yu Y."/>
        </authorList>
    </citation>
    <scope>NUCLEOTIDE SEQUENCE [LARGE SCALE GENOMIC DNA]</scope>
    <source>
        <tissue evidence="7">Muscle</tissue>
    </source>
</reference>
<keyword evidence="1" id="KW-0732">Signal</keyword>
<dbReference type="OrthoDB" id="6412580at2759"/>
<evidence type="ECO:0000256" key="4">
    <source>
        <dbReference type="SAM" id="MobiDB-lite"/>
    </source>
</evidence>
<evidence type="ECO:0000313" key="7">
    <source>
        <dbReference type="EMBL" id="ROT62762.1"/>
    </source>
</evidence>
<comment type="caution">
    <text evidence="7">The sequence shown here is derived from an EMBL/GenBank/DDBJ whole genome shotgun (WGS) entry which is preliminary data.</text>
</comment>
<dbReference type="GO" id="GO:0005886">
    <property type="term" value="C:plasma membrane"/>
    <property type="evidence" value="ECO:0007669"/>
    <property type="project" value="TreeGrafter"/>
</dbReference>
<dbReference type="InterPro" id="IPR036179">
    <property type="entry name" value="Ig-like_dom_sf"/>
</dbReference>
<feature type="domain" description="PLAC" evidence="6">
    <location>
        <begin position="151"/>
        <end position="191"/>
    </location>
</feature>
<feature type="domain" description="Ig-like" evidence="5">
    <location>
        <begin position="308"/>
        <end position="405"/>
    </location>
</feature>
<dbReference type="InterPro" id="IPR013783">
    <property type="entry name" value="Ig-like_fold"/>
</dbReference>
<dbReference type="Pfam" id="PF13927">
    <property type="entry name" value="Ig_3"/>
    <property type="match status" value="1"/>
</dbReference>
<dbReference type="InterPro" id="IPR003599">
    <property type="entry name" value="Ig_sub"/>
</dbReference>
<dbReference type="InterPro" id="IPR013098">
    <property type="entry name" value="Ig_I-set"/>
</dbReference>
<feature type="compositionally biased region" description="Polar residues" evidence="4">
    <location>
        <begin position="32"/>
        <end position="52"/>
    </location>
</feature>
<feature type="domain" description="Ig-like" evidence="5">
    <location>
        <begin position="465"/>
        <end position="563"/>
    </location>
</feature>
<evidence type="ECO:0000256" key="1">
    <source>
        <dbReference type="ARBA" id="ARBA00022729"/>
    </source>
</evidence>
<evidence type="ECO:0000313" key="8">
    <source>
        <dbReference type="Proteomes" id="UP000283509"/>
    </source>
</evidence>
<sequence>MSSVAKTWYCCFRLLSSEPDAPDEATADNDSRTTMSLLSPPNPDTLSSGSRQAASVGSAGNTAAAGALAAGEDTNRVLCMAGGMPWRLAVMLVWALFFASLTAAAESDSSSALVAKLTVAKLKEAMKEVVTEVLNQRDRSARNNAATEIPLHNNCTDSSEYNDCHLVVRKNLCNNTEYFARYCCRSCTLAKQLPTYGPHLRHVAEAPIVATIQRGKTVFPRGAKVTVDCDVAGYPAPEVVWMRTNYTITSSDKYQLKVRATPGTLIQKLQAELSIKDFSNDDMGIYTCMAISRVGLTKTSIYLSQEFPVQAEITTEVITYPVGDDITLNCQVKSYMPSTIAWYNGEEPIVESEKFKVVDRKMKENTFEVLRSRLTIVNAQKKDSGHYVCRAANEEGIARSSKKIFVSDAVIHPNCTDIADSKECSNDYSRCSHQEYVAKYCCRTCTMTGILPPWGQHLMTDAKAPLEVDITPPWGTFPYDSEVELHCTGGSYPNKPNIRWMKDETPIQESDKYQIKEEVLQRSFKVQVVSVLRIANVRVSDSGRYRCVASRGSEVNEDSGLLARHDS</sequence>
<keyword evidence="2" id="KW-1015">Disulfide bond</keyword>
<dbReference type="InterPro" id="IPR050958">
    <property type="entry name" value="Cell_Adh-Cytoskel_Orgn"/>
</dbReference>
<proteinExistence type="predicted"/>
<keyword evidence="8" id="KW-1185">Reference proteome</keyword>
<name>A0A423SEY8_PENVA</name>
<evidence type="ECO:0000256" key="2">
    <source>
        <dbReference type="ARBA" id="ARBA00023157"/>
    </source>
</evidence>
<dbReference type="Gene3D" id="2.60.40.10">
    <property type="entry name" value="Immunoglobulins"/>
    <property type="match status" value="3"/>
</dbReference>
<dbReference type="AlphaFoldDB" id="A0A423SEY8"/>
<dbReference type="SUPFAM" id="SSF48726">
    <property type="entry name" value="Immunoglobulin"/>
    <property type="match status" value="3"/>
</dbReference>
<evidence type="ECO:0000259" key="5">
    <source>
        <dbReference type="PROSITE" id="PS50835"/>
    </source>
</evidence>
<evidence type="ECO:0000256" key="3">
    <source>
        <dbReference type="ARBA" id="ARBA00023319"/>
    </source>
</evidence>
<dbReference type="SMART" id="SM00409">
    <property type="entry name" value="IG"/>
    <property type="match status" value="3"/>
</dbReference>
<dbReference type="PANTHER" id="PTHR45080">
    <property type="entry name" value="CONTACTIN 5"/>
    <property type="match status" value="1"/>
</dbReference>
<dbReference type="CDD" id="cd00096">
    <property type="entry name" value="Ig"/>
    <property type="match status" value="1"/>
</dbReference>
<dbReference type="PANTHER" id="PTHR45080:SF8">
    <property type="entry name" value="IG-LIKE DOMAIN-CONTAINING PROTEIN"/>
    <property type="match status" value="1"/>
</dbReference>
<accession>A0A423SEY8</accession>